<accession>F2IC92</accession>
<evidence type="ECO:0000256" key="1">
    <source>
        <dbReference type="ARBA" id="ARBA00022679"/>
    </source>
</evidence>
<name>F2IC92_FLUTR</name>
<dbReference type="EMBL" id="CP002542">
    <property type="protein sequence ID" value="AEA44338.1"/>
    <property type="molecule type" value="Genomic_DNA"/>
</dbReference>
<protein>
    <submittedName>
        <fullName evidence="2">Formyl-CoA transferase</fullName>
        <ecNumber evidence="2">2.8.3.16</ecNumber>
    </submittedName>
</protein>
<dbReference type="OrthoDB" id="9797653at2"/>
<dbReference type="InterPro" id="IPR044855">
    <property type="entry name" value="CoA-Trfase_III_dom3_sf"/>
</dbReference>
<dbReference type="InterPro" id="IPR050483">
    <property type="entry name" value="CoA-transferase_III_domain"/>
</dbReference>
<reference evidence="2 3" key="1">
    <citation type="journal article" date="2011" name="Stand. Genomic Sci.">
        <title>Complete genome sequence of the gliding freshwater bacterium Fluviicola taffensis type strain (RW262).</title>
        <authorList>
            <person name="Woyke T."/>
            <person name="Chertkov O."/>
            <person name="Lapidus A."/>
            <person name="Nolan M."/>
            <person name="Lucas S."/>
            <person name="Del Rio T.G."/>
            <person name="Tice H."/>
            <person name="Cheng J.F."/>
            <person name="Tapia R."/>
            <person name="Han C."/>
            <person name="Goodwin L."/>
            <person name="Pitluck S."/>
            <person name="Liolios K."/>
            <person name="Pagani I."/>
            <person name="Ivanova N."/>
            <person name="Huntemann M."/>
            <person name="Mavromatis K."/>
            <person name="Mikhailova N."/>
            <person name="Pati A."/>
            <person name="Chen A."/>
            <person name="Palaniappan K."/>
            <person name="Land M."/>
            <person name="Hauser L."/>
            <person name="Brambilla E.M."/>
            <person name="Rohde M."/>
            <person name="Mwirichia R."/>
            <person name="Sikorski J."/>
            <person name="Tindall B.J."/>
            <person name="Goker M."/>
            <person name="Bristow J."/>
            <person name="Eisen J.A."/>
            <person name="Markowitz V."/>
            <person name="Hugenholtz P."/>
            <person name="Klenk H.P."/>
            <person name="Kyrpides N.C."/>
        </authorList>
    </citation>
    <scope>NUCLEOTIDE SEQUENCE [LARGE SCALE GENOMIC DNA]</scope>
    <source>
        <strain evidence="3">DSM 16823 / RW262 / RW262</strain>
    </source>
</reference>
<sequence>MFEDLIVIDCSTVLAGPSVGTFFAELGAAVTKIENPAIPDVTRTWKLLSEEKNTAISAYFASVNYHKQYLQLDFKNTTHFNELVRLIEKADIFLSNFKKGDAEKFGLTDTFLHSINPRLIIGKISGFGTESDRVAYDLILQAETGFMSMNGTAESGPVKMPVALIDVLAAHQLKEGILTSLLQRTKTNKGQTVSVSLYDAAISSLANQASNYLMEKHIPQRIGSLHPNIAPYGEIFVTKDGKLITFAIGSNKHFQILCSFLELNEFVSDVRFATNVDRVSNRKELKEFIQTEILNLEASEILTFMHQHFVPVGLIQNLKEVFENSESQKLVRTETIENKETKRVSQIAFQLKS</sequence>
<organism evidence="2 3">
    <name type="scientific">Fluviicola taffensis (strain DSM 16823 / NCIMB 13979 / RW262)</name>
    <dbReference type="NCBI Taxonomy" id="755732"/>
    <lineage>
        <taxon>Bacteria</taxon>
        <taxon>Pseudomonadati</taxon>
        <taxon>Bacteroidota</taxon>
        <taxon>Flavobacteriia</taxon>
        <taxon>Flavobacteriales</taxon>
        <taxon>Crocinitomicaceae</taxon>
        <taxon>Fluviicola</taxon>
    </lineage>
</organism>
<dbReference type="GO" id="GO:0033608">
    <property type="term" value="F:formyl-CoA transferase activity"/>
    <property type="evidence" value="ECO:0007669"/>
    <property type="project" value="UniProtKB-EC"/>
</dbReference>
<dbReference type="SUPFAM" id="SSF89796">
    <property type="entry name" value="CoA-transferase family III (CaiB/BaiF)"/>
    <property type="match status" value="1"/>
</dbReference>
<dbReference type="KEGG" id="fte:Fluta_2352"/>
<dbReference type="PANTHER" id="PTHR48207">
    <property type="entry name" value="SUCCINATE--HYDROXYMETHYLGLUTARATE COA-TRANSFERASE"/>
    <property type="match status" value="1"/>
</dbReference>
<gene>
    <name evidence="2" type="ordered locus">Fluta_2352</name>
</gene>
<dbReference type="InterPro" id="IPR003673">
    <property type="entry name" value="CoA-Trfase_fam_III"/>
</dbReference>
<dbReference type="AlphaFoldDB" id="F2IC92"/>
<dbReference type="EC" id="2.8.3.16" evidence="2"/>
<keyword evidence="1 2" id="KW-0808">Transferase</keyword>
<dbReference type="Proteomes" id="UP000007463">
    <property type="component" value="Chromosome"/>
</dbReference>
<dbReference type="Pfam" id="PF02515">
    <property type="entry name" value="CoA_transf_3"/>
    <property type="match status" value="1"/>
</dbReference>
<dbReference type="Gene3D" id="3.40.50.10540">
    <property type="entry name" value="Crotonobetainyl-coa:carnitine coa-transferase, domain 1"/>
    <property type="match status" value="1"/>
</dbReference>
<evidence type="ECO:0000313" key="2">
    <source>
        <dbReference type="EMBL" id="AEA44338.1"/>
    </source>
</evidence>
<evidence type="ECO:0000313" key="3">
    <source>
        <dbReference type="Proteomes" id="UP000007463"/>
    </source>
</evidence>
<reference evidence="3" key="2">
    <citation type="submission" date="2011-02" db="EMBL/GenBank/DDBJ databases">
        <title>The complete genome of Fluviicola taffensis DSM 16823.</title>
        <authorList>
            <consortium name="US DOE Joint Genome Institute (JGI-PGF)"/>
            <person name="Lucas S."/>
            <person name="Copeland A."/>
            <person name="Lapidus A."/>
            <person name="Bruce D."/>
            <person name="Goodwin L."/>
            <person name="Pitluck S."/>
            <person name="Kyrpides N."/>
            <person name="Mavromatis K."/>
            <person name="Ivanova N."/>
            <person name="Mikhailova N."/>
            <person name="Pagani I."/>
            <person name="Chertkov O."/>
            <person name="Detter J.C."/>
            <person name="Han C."/>
            <person name="Tapia R."/>
            <person name="Land M."/>
            <person name="Hauser L."/>
            <person name="Markowitz V."/>
            <person name="Cheng J.-F."/>
            <person name="Hugenholtz P."/>
            <person name="Woyke T."/>
            <person name="Wu D."/>
            <person name="Tindall B."/>
            <person name="Pomrenke H.G."/>
            <person name="Brambilla E."/>
            <person name="Klenk H.-P."/>
            <person name="Eisen J.A."/>
        </authorList>
    </citation>
    <scope>NUCLEOTIDE SEQUENCE [LARGE SCALE GENOMIC DNA]</scope>
    <source>
        <strain evidence="3">DSM 16823 / RW262 / RW262</strain>
    </source>
</reference>
<keyword evidence="3" id="KW-1185">Reference proteome</keyword>
<proteinExistence type="predicted"/>
<dbReference type="eggNOG" id="COG1804">
    <property type="taxonomic scope" value="Bacteria"/>
</dbReference>
<dbReference type="InterPro" id="IPR023606">
    <property type="entry name" value="CoA-Trfase_III_dom_1_sf"/>
</dbReference>
<dbReference type="HOGENOM" id="CLU_033975_0_0_10"/>
<dbReference type="Gene3D" id="3.30.1540.10">
    <property type="entry name" value="formyl-coa transferase, domain 3"/>
    <property type="match status" value="1"/>
</dbReference>
<dbReference type="PANTHER" id="PTHR48207:SF3">
    <property type="entry name" value="SUCCINATE--HYDROXYMETHYLGLUTARATE COA-TRANSFERASE"/>
    <property type="match status" value="1"/>
</dbReference>
<dbReference type="RefSeq" id="WP_013687108.1">
    <property type="nucleotide sequence ID" value="NC_015321.1"/>
</dbReference>
<dbReference type="STRING" id="755732.Fluta_2352"/>